<dbReference type="InterPro" id="IPR010736">
    <property type="entry name" value="SHIPPO-rpt"/>
</dbReference>
<dbReference type="Pfam" id="PF07004">
    <property type="entry name" value="SHIPPO-rpt"/>
    <property type="match status" value="7"/>
</dbReference>
<evidence type="ECO:0000313" key="3">
    <source>
        <dbReference type="Proteomes" id="UP000549394"/>
    </source>
</evidence>
<dbReference type="PANTHER" id="PTHR21580">
    <property type="entry name" value="SHIPPO-1-RELATED"/>
    <property type="match status" value="1"/>
</dbReference>
<sequence>MSVYDRAERSLVNLIGSTGKNIGPGSYNMDSPNPKKIQIDGYAPFLSMTSRETFPSQIETTAALPGPGQYDPGTIQLTVKGGSSLSNKEGRFKHKSEVTPGPGQYNLEEKKASPVKIEAPHAKNVLIMARTKPVKVAQAPSIPVPQQAYGYEETEDGLLQKQKPPKRDVSLGPAYYRVSTDKVESDFKGTQWCKRTSQRFTFGGREGPGPGEYEVDLKRSTRALNLNIAVSEKGKPDPIIPRYNEIVEIKAKKEGIPGPGKYEIPSQFDKLQKNNVDNVEFSPEHPPFGSQSMRFGRMKESTPAPGAYNDPRQALDALRKVSGLKKSPFGQTSVRFISENRGGPGPGAYNAGGMGSESMRKAYMESTRRGVFGTTAPRSHGLATKTETANPGPSHYQPKEVPFKPKYDNASANFQSLTNRFEAEAIIKDTPAPGSYDVHKAHTKLIKRELAPPRTTEAKKRHNAFQVSSGRFVPPHDIIVDETDPSNPAPNMYAPKITGRANNPLTAKDKRFKNLSKENVPGPGTYEFNPLIQDTVLKGTFNATLSNPLANTSQSGSIPPSKQAFMLGV</sequence>
<evidence type="ECO:0000313" key="2">
    <source>
        <dbReference type="EMBL" id="CAD5124583.1"/>
    </source>
</evidence>
<dbReference type="InterPro" id="IPR051291">
    <property type="entry name" value="CIMAP"/>
</dbReference>
<gene>
    <name evidence="2" type="ORF">DGYR_LOCUS12103</name>
</gene>
<evidence type="ECO:0000256" key="1">
    <source>
        <dbReference type="SAM" id="MobiDB-lite"/>
    </source>
</evidence>
<keyword evidence="3" id="KW-1185">Reference proteome</keyword>
<dbReference type="AlphaFoldDB" id="A0A7I8W8Z1"/>
<feature type="region of interest" description="Disordered" evidence="1">
    <location>
        <begin position="373"/>
        <end position="396"/>
    </location>
</feature>
<dbReference type="PANTHER" id="PTHR21580:SF60">
    <property type="entry name" value="SPERM-TAIL PG-RICH REPEAT-CONTAINING PROTEIN 2"/>
    <property type="match status" value="1"/>
</dbReference>
<comment type="caution">
    <text evidence="2">The sequence shown here is derived from an EMBL/GenBank/DDBJ whole genome shotgun (WGS) entry which is preliminary data.</text>
</comment>
<dbReference type="Proteomes" id="UP000549394">
    <property type="component" value="Unassembled WGS sequence"/>
</dbReference>
<accession>A0A7I8W8Z1</accession>
<protein>
    <submittedName>
        <fullName evidence="2">DgyrCDS12856</fullName>
    </submittedName>
</protein>
<dbReference type="EMBL" id="CAJFCJ010000021">
    <property type="protein sequence ID" value="CAD5124583.1"/>
    <property type="molecule type" value="Genomic_DNA"/>
</dbReference>
<organism evidence="2 3">
    <name type="scientific">Dimorphilus gyrociliatus</name>
    <dbReference type="NCBI Taxonomy" id="2664684"/>
    <lineage>
        <taxon>Eukaryota</taxon>
        <taxon>Metazoa</taxon>
        <taxon>Spiralia</taxon>
        <taxon>Lophotrochozoa</taxon>
        <taxon>Annelida</taxon>
        <taxon>Polychaeta</taxon>
        <taxon>Polychaeta incertae sedis</taxon>
        <taxon>Dinophilidae</taxon>
        <taxon>Dimorphilus</taxon>
    </lineage>
</organism>
<proteinExistence type="predicted"/>
<reference evidence="2 3" key="1">
    <citation type="submission" date="2020-08" db="EMBL/GenBank/DDBJ databases">
        <authorList>
            <person name="Hejnol A."/>
        </authorList>
    </citation>
    <scope>NUCLEOTIDE SEQUENCE [LARGE SCALE GENOMIC DNA]</scope>
</reference>
<name>A0A7I8W8Z1_9ANNE</name>
<dbReference type="OrthoDB" id="406368at2759"/>